<evidence type="ECO:0000313" key="2">
    <source>
        <dbReference type="Proteomes" id="UP001168883"/>
    </source>
</evidence>
<dbReference type="EMBL" id="JAUMKJ010000022">
    <property type="protein sequence ID" value="MDO3679022.1"/>
    <property type="molecule type" value="Genomic_DNA"/>
</dbReference>
<comment type="caution">
    <text evidence="1">The sequence shown here is derived from an EMBL/GenBank/DDBJ whole genome shotgun (WGS) entry which is preliminary data.</text>
</comment>
<accession>A0ABT8VDI1</accession>
<keyword evidence="2" id="KW-1185">Reference proteome</keyword>
<gene>
    <name evidence="1" type="ORF">Q3C12_18605</name>
</gene>
<reference evidence="1" key="1">
    <citation type="submission" date="2023-07" db="EMBL/GenBank/DDBJ databases">
        <authorList>
            <person name="Aktuganov G."/>
            <person name="Boyko T."/>
            <person name="Delegan Y."/>
            <person name="Galimzianova N."/>
            <person name="Gilvanova E."/>
            <person name="Korobov V."/>
            <person name="Kuzmina L."/>
            <person name="Melentiev A."/>
            <person name="Milman P."/>
            <person name="Ryabova A."/>
            <person name="Stupak E."/>
            <person name="Yasakov T."/>
            <person name="Zharikova N."/>
            <person name="Zhurenko E."/>
        </authorList>
    </citation>
    <scope>NUCLEOTIDE SEQUENCE</scope>
    <source>
        <strain evidence="1">IB-739</strain>
    </source>
</reference>
<dbReference type="Proteomes" id="UP001168883">
    <property type="component" value="Unassembled WGS sequence"/>
</dbReference>
<dbReference type="RefSeq" id="WP_025849015.1">
    <property type="nucleotide sequence ID" value="NZ_JARLKN010000047.1"/>
</dbReference>
<sequence length="112" mass="13808">MKETRLETFLYCNDCKQEQDHVISYLNKRISEIECQVCQRRLSMQIDLSHELYDELFTRIRTKPARMTEEYRRHVSQFLLTLPARVASKPYRVYREWKEIRGFFHKYRARKG</sequence>
<proteinExistence type="predicted"/>
<name>A0ABT8VDI1_9BACL</name>
<protein>
    <submittedName>
        <fullName evidence="1">Bh protein</fullName>
    </submittedName>
</protein>
<organism evidence="1 2">
    <name type="scientific">Paenibacillus ehimensis</name>
    <dbReference type="NCBI Taxonomy" id="79264"/>
    <lineage>
        <taxon>Bacteria</taxon>
        <taxon>Bacillati</taxon>
        <taxon>Bacillota</taxon>
        <taxon>Bacilli</taxon>
        <taxon>Bacillales</taxon>
        <taxon>Paenibacillaceae</taxon>
        <taxon>Paenibacillus</taxon>
    </lineage>
</organism>
<evidence type="ECO:0000313" key="1">
    <source>
        <dbReference type="EMBL" id="MDO3679022.1"/>
    </source>
</evidence>